<gene>
    <name evidence="1" type="ORF">DC077_08760</name>
</gene>
<sequence>MLPEITCRQMVIFYHRLFFDIKKLMSCRRLPLHTSKNRMPASIATLTINDIEIKEAVKLPDLTIAYFHGPRAGKGASSMPNGGHAVVKRARWSAPASQ</sequence>
<dbReference type="AlphaFoldDB" id="A0A2U2ALA7"/>
<reference evidence="2" key="1">
    <citation type="submission" date="2018-05" db="EMBL/GenBank/DDBJ databases">
        <title>Ignatzschineria dubaiensis sp. nov., isolated from necrotic foot tissues of dromedaries (Camelus dromedarius) and associated maggots in Dubai, United Arab Emirates.</title>
        <authorList>
            <person name="Tsang C.C."/>
            <person name="Tang J.Y.M."/>
            <person name="Fong J.Y.H."/>
            <person name="Kinne J."/>
            <person name="Lee H.H."/>
            <person name="Joseph M."/>
            <person name="Jose S."/>
            <person name="Schuster R.K."/>
            <person name="Tang Y."/>
            <person name="Sivakumar S."/>
            <person name="Chen J.H.K."/>
            <person name="Teng J.L.L."/>
            <person name="Lau S.K.P."/>
            <person name="Wernery U."/>
            <person name="Woo P.C.Y."/>
        </authorList>
    </citation>
    <scope>NUCLEOTIDE SEQUENCE [LARGE SCALE GENOMIC DNA]</scope>
    <source>
        <strain evidence="2">UAE-HKU57</strain>
    </source>
</reference>
<evidence type="ECO:0000313" key="2">
    <source>
        <dbReference type="Proteomes" id="UP000245059"/>
    </source>
</evidence>
<accession>A0A2U2ALA7</accession>
<organism evidence="1 2">
    <name type="scientific">Ignatzschineria cameli</name>
    <dbReference type="NCBI Taxonomy" id="2182793"/>
    <lineage>
        <taxon>Bacteria</taxon>
        <taxon>Pseudomonadati</taxon>
        <taxon>Pseudomonadota</taxon>
        <taxon>Gammaproteobacteria</taxon>
        <taxon>Cardiobacteriales</taxon>
        <taxon>Ignatzschineriaceae</taxon>
        <taxon>Ignatzschineria</taxon>
    </lineage>
</organism>
<proteinExistence type="predicted"/>
<dbReference type="RefSeq" id="WP_109217975.1">
    <property type="nucleotide sequence ID" value="NZ_QEWW01000007.1"/>
</dbReference>
<protein>
    <submittedName>
        <fullName evidence="1">Uncharacterized protein</fullName>
    </submittedName>
</protein>
<dbReference type="EMBL" id="QEWW01000007">
    <property type="protein sequence ID" value="PWD83948.1"/>
    <property type="molecule type" value="Genomic_DNA"/>
</dbReference>
<dbReference type="Proteomes" id="UP000245059">
    <property type="component" value="Unassembled WGS sequence"/>
</dbReference>
<evidence type="ECO:0000313" key="1">
    <source>
        <dbReference type="EMBL" id="PWD83948.1"/>
    </source>
</evidence>
<comment type="caution">
    <text evidence="1">The sequence shown here is derived from an EMBL/GenBank/DDBJ whole genome shotgun (WGS) entry which is preliminary data.</text>
</comment>
<name>A0A2U2ALA7_9GAMM</name>